<keyword evidence="3" id="KW-0813">Transport</keyword>
<keyword evidence="4" id="KW-0812">Transmembrane</keyword>
<name>A0A2H0RHK9_9BACT</name>
<feature type="transmembrane region" description="Helical" evidence="4">
    <location>
        <begin position="54"/>
        <end position="74"/>
    </location>
</feature>
<dbReference type="AlphaFoldDB" id="A0A2H0RHK9"/>
<evidence type="ECO:0000313" key="6">
    <source>
        <dbReference type="Proteomes" id="UP000230431"/>
    </source>
</evidence>
<protein>
    <submittedName>
        <fullName evidence="5">Uncharacterized protein</fullName>
    </submittedName>
</protein>
<keyword evidence="4" id="KW-1133">Transmembrane helix</keyword>
<feature type="transmembrane region" description="Helical" evidence="4">
    <location>
        <begin position="211"/>
        <end position="234"/>
    </location>
</feature>
<evidence type="ECO:0000313" key="5">
    <source>
        <dbReference type="EMBL" id="PIR46042.1"/>
    </source>
</evidence>
<feature type="non-terminal residue" evidence="5">
    <location>
        <position position="1"/>
    </location>
</feature>
<organism evidence="5 6">
    <name type="scientific">Candidatus Vogelbacteria bacterium CG10_big_fil_rev_8_21_14_0_10_49_38</name>
    <dbReference type="NCBI Taxonomy" id="1975043"/>
    <lineage>
        <taxon>Bacteria</taxon>
        <taxon>Candidatus Vogeliibacteriota</taxon>
    </lineage>
</organism>
<dbReference type="PANTHER" id="PTHR30413">
    <property type="entry name" value="INNER MEMBRANE TRANSPORT PERMEASE"/>
    <property type="match status" value="1"/>
</dbReference>
<dbReference type="GO" id="GO:0015920">
    <property type="term" value="P:lipopolysaccharide transport"/>
    <property type="evidence" value="ECO:0007669"/>
    <property type="project" value="TreeGrafter"/>
</dbReference>
<dbReference type="Proteomes" id="UP000230431">
    <property type="component" value="Unassembled WGS sequence"/>
</dbReference>
<gene>
    <name evidence="5" type="ORF">COV08_01955</name>
</gene>
<feature type="transmembrane region" description="Helical" evidence="4">
    <location>
        <begin position="94"/>
        <end position="121"/>
    </location>
</feature>
<sequence>ETLKLGYQLARVDFRLKNNNRYLGVLWYLIEPLIIFLVFLNLRGAFNHGVTDYPAYLLTGLILFNFFRQATAEASRALYANSLVLDTVKVSPEIFVLSAVGNAAFAHLFEFALLFGVLIWLDLPLFGLIFYPLFFFFFILFALGLSFVLAAAGLWLPDTVKIWGMFTRLLLFITPIFYSANLALALNLNSYNPLYHFISLARALIIGSYPITPTLILIPIFWSVTSLGLGWLIFSQAKPKFVELV</sequence>
<dbReference type="GO" id="GO:0005886">
    <property type="term" value="C:plasma membrane"/>
    <property type="evidence" value="ECO:0007669"/>
    <property type="project" value="UniProtKB-SubCell"/>
</dbReference>
<evidence type="ECO:0000256" key="3">
    <source>
        <dbReference type="ARBA" id="ARBA00022448"/>
    </source>
</evidence>
<feature type="transmembrane region" description="Helical" evidence="4">
    <location>
        <begin position="169"/>
        <end position="191"/>
    </location>
</feature>
<dbReference type="PANTHER" id="PTHR30413:SF8">
    <property type="entry name" value="TRANSPORT PERMEASE PROTEIN"/>
    <property type="match status" value="1"/>
</dbReference>
<comment type="similarity">
    <text evidence="2">Belongs to the ABC-2 integral membrane protein family.</text>
</comment>
<comment type="subcellular location">
    <subcellularLocation>
        <location evidence="1">Cell inner membrane</location>
        <topology evidence="1">Multi-pass membrane protein</topology>
    </subcellularLocation>
</comment>
<proteinExistence type="inferred from homology"/>
<feature type="transmembrane region" description="Helical" evidence="4">
    <location>
        <begin position="21"/>
        <end position="42"/>
    </location>
</feature>
<keyword evidence="4" id="KW-0472">Membrane</keyword>
<feature type="transmembrane region" description="Helical" evidence="4">
    <location>
        <begin position="133"/>
        <end position="157"/>
    </location>
</feature>
<evidence type="ECO:0000256" key="2">
    <source>
        <dbReference type="ARBA" id="ARBA00007783"/>
    </source>
</evidence>
<dbReference type="EMBL" id="PCYK01000014">
    <property type="protein sequence ID" value="PIR46042.1"/>
    <property type="molecule type" value="Genomic_DNA"/>
</dbReference>
<accession>A0A2H0RHK9</accession>
<evidence type="ECO:0000256" key="4">
    <source>
        <dbReference type="SAM" id="Phobius"/>
    </source>
</evidence>
<comment type="caution">
    <text evidence="5">The sequence shown here is derived from an EMBL/GenBank/DDBJ whole genome shotgun (WGS) entry which is preliminary data.</text>
</comment>
<evidence type="ECO:0000256" key="1">
    <source>
        <dbReference type="ARBA" id="ARBA00004429"/>
    </source>
</evidence>
<reference evidence="5 6" key="1">
    <citation type="submission" date="2017-09" db="EMBL/GenBank/DDBJ databases">
        <title>Depth-based differentiation of microbial function through sediment-hosted aquifers and enrichment of novel symbionts in the deep terrestrial subsurface.</title>
        <authorList>
            <person name="Probst A.J."/>
            <person name="Ladd B."/>
            <person name="Jarett J.K."/>
            <person name="Geller-Mcgrath D.E."/>
            <person name="Sieber C.M."/>
            <person name="Emerson J.B."/>
            <person name="Anantharaman K."/>
            <person name="Thomas B.C."/>
            <person name="Malmstrom R."/>
            <person name="Stieglmeier M."/>
            <person name="Klingl A."/>
            <person name="Woyke T."/>
            <person name="Ryan C.M."/>
            <person name="Banfield J.F."/>
        </authorList>
    </citation>
    <scope>NUCLEOTIDE SEQUENCE [LARGE SCALE GENOMIC DNA]</scope>
    <source>
        <strain evidence="5">CG10_big_fil_rev_8_21_14_0_10_49_38</strain>
    </source>
</reference>